<keyword evidence="2" id="KW-1185">Reference proteome</keyword>
<gene>
    <name evidence="1" type="ORF">L6164_013080</name>
</gene>
<accession>A0ACB9PC00</accession>
<proteinExistence type="predicted"/>
<comment type="caution">
    <text evidence="1">The sequence shown here is derived from an EMBL/GenBank/DDBJ whole genome shotgun (WGS) entry which is preliminary data.</text>
</comment>
<organism evidence="1 2">
    <name type="scientific">Bauhinia variegata</name>
    <name type="common">Purple orchid tree</name>
    <name type="synonym">Phanera variegata</name>
    <dbReference type="NCBI Taxonomy" id="167791"/>
    <lineage>
        <taxon>Eukaryota</taxon>
        <taxon>Viridiplantae</taxon>
        <taxon>Streptophyta</taxon>
        <taxon>Embryophyta</taxon>
        <taxon>Tracheophyta</taxon>
        <taxon>Spermatophyta</taxon>
        <taxon>Magnoliopsida</taxon>
        <taxon>eudicotyledons</taxon>
        <taxon>Gunneridae</taxon>
        <taxon>Pentapetalae</taxon>
        <taxon>rosids</taxon>
        <taxon>fabids</taxon>
        <taxon>Fabales</taxon>
        <taxon>Fabaceae</taxon>
        <taxon>Cercidoideae</taxon>
        <taxon>Cercideae</taxon>
        <taxon>Bauhiniinae</taxon>
        <taxon>Bauhinia</taxon>
    </lineage>
</organism>
<protein>
    <submittedName>
        <fullName evidence="1">Uncharacterized protein</fullName>
    </submittedName>
</protein>
<sequence length="432" mass="49611">MDTQGSISNENKTDQLEDFALLIEMAELPQDSSVKDHCIYRVPQKVRHIKEAAYTPRVVSIGPFHHGEERLILMEKLKLGYLKSFLQGTGLTLDKCMSKLKEWEPMIRNCYAESIQLDSDPFLKMILIDAAFIIELFLRYYDVGNWIQSDPLFLKPWLAEDVAHDLILLENQLPFCVLNGLFKLATADIITGDFPSFLNLTFTYFADLNSQKIQPDSVSVKHFTDLLRVFYLPPVERLPKRSDVNNILDHLYSANELVEAGVKFKVDKTKKCFLELQYNNGVLTMPRLDVSDRTEFHLRNIVAFEQAQFPHETYITDYLKVLDFLIDDERDVNVLIHRGIITTLLGDSNEVATMINCLCSNLIQPNMNLEYLTICRQLKEFYEKPVNKWKAGMIHDYFDTPVKIATSIAAMVLLILTAIQTVCTVIPLVNSN</sequence>
<evidence type="ECO:0000313" key="1">
    <source>
        <dbReference type="EMBL" id="KAI4345997.1"/>
    </source>
</evidence>
<dbReference type="EMBL" id="CM039430">
    <property type="protein sequence ID" value="KAI4345997.1"/>
    <property type="molecule type" value="Genomic_DNA"/>
</dbReference>
<dbReference type="Proteomes" id="UP000828941">
    <property type="component" value="Chromosome 5"/>
</dbReference>
<reference evidence="1 2" key="1">
    <citation type="journal article" date="2022" name="DNA Res.">
        <title>Chromosomal-level genome assembly of the orchid tree Bauhinia variegata (Leguminosae; Cercidoideae) supports the allotetraploid origin hypothesis of Bauhinia.</title>
        <authorList>
            <person name="Zhong Y."/>
            <person name="Chen Y."/>
            <person name="Zheng D."/>
            <person name="Pang J."/>
            <person name="Liu Y."/>
            <person name="Luo S."/>
            <person name="Meng S."/>
            <person name="Qian L."/>
            <person name="Wei D."/>
            <person name="Dai S."/>
            <person name="Zhou R."/>
        </authorList>
    </citation>
    <scope>NUCLEOTIDE SEQUENCE [LARGE SCALE GENOMIC DNA]</scope>
    <source>
        <strain evidence="1">BV-YZ2020</strain>
    </source>
</reference>
<name>A0ACB9PC00_BAUVA</name>
<evidence type="ECO:0000313" key="2">
    <source>
        <dbReference type="Proteomes" id="UP000828941"/>
    </source>
</evidence>